<dbReference type="EMBL" id="AMZH03014813">
    <property type="protein sequence ID" value="RRT47002.1"/>
    <property type="molecule type" value="Genomic_DNA"/>
</dbReference>
<sequence>MFLLPVRGEEIARKRRIVRTKSKKNSKFSLFLSLFFFLPRLMSSEIDRYRSIATGNGRNRPLSPDNG</sequence>
<organism evidence="1 2">
    <name type="scientific">Ensete ventricosum</name>
    <name type="common">Abyssinian banana</name>
    <name type="synonym">Musa ensete</name>
    <dbReference type="NCBI Taxonomy" id="4639"/>
    <lineage>
        <taxon>Eukaryota</taxon>
        <taxon>Viridiplantae</taxon>
        <taxon>Streptophyta</taxon>
        <taxon>Embryophyta</taxon>
        <taxon>Tracheophyta</taxon>
        <taxon>Spermatophyta</taxon>
        <taxon>Magnoliopsida</taxon>
        <taxon>Liliopsida</taxon>
        <taxon>Zingiberales</taxon>
        <taxon>Musaceae</taxon>
        <taxon>Ensete</taxon>
    </lineage>
</organism>
<name>A0A426Y5G9_ENSVE</name>
<dbReference type="Proteomes" id="UP000287651">
    <property type="component" value="Unassembled WGS sequence"/>
</dbReference>
<gene>
    <name evidence="1" type="ORF">B296_00023435</name>
</gene>
<evidence type="ECO:0000313" key="2">
    <source>
        <dbReference type="Proteomes" id="UP000287651"/>
    </source>
</evidence>
<comment type="caution">
    <text evidence="1">The sequence shown here is derived from an EMBL/GenBank/DDBJ whole genome shotgun (WGS) entry which is preliminary data.</text>
</comment>
<evidence type="ECO:0000313" key="1">
    <source>
        <dbReference type="EMBL" id="RRT47002.1"/>
    </source>
</evidence>
<proteinExistence type="predicted"/>
<reference evidence="1 2" key="1">
    <citation type="journal article" date="2014" name="Agronomy (Basel)">
        <title>A Draft Genome Sequence for Ensete ventricosum, the Drought-Tolerant Tree Against Hunger.</title>
        <authorList>
            <person name="Harrison J."/>
            <person name="Moore K.A."/>
            <person name="Paszkiewicz K."/>
            <person name="Jones T."/>
            <person name="Grant M."/>
            <person name="Ambacheew D."/>
            <person name="Muzemil S."/>
            <person name="Studholme D.J."/>
        </authorList>
    </citation>
    <scope>NUCLEOTIDE SEQUENCE [LARGE SCALE GENOMIC DNA]</scope>
</reference>
<dbReference type="AlphaFoldDB" id="A0A426Y5G9"/>
<accession>A0A426Y5G9</accession>
<protein>
    <submittedName>
        <fullName evidence="1">Uncharacterized protein</fullName>
    </submittedName>
</protein>